<feature type="region of interest" description="Disordered" evidence="2">
    <location>
        <begin position="359"/>
        <end position="413"/>
    </location>
</feature>
<dbReference type="VEuPathDB" id="TriTrypDB:LPMP_300950"/>
<dbReference type="eggNOG" id="ENOG502SMPJ">
    <property type="taxonomic scope" value="Eukaryota"/>
</dbReference>
<feature type="compositionally biased region" description="Polar residues" evidence="2">
    <location>
        <begin position="401"/>
        <end position="413"/>
    </location>
</feature>
<evidence type="ECO:0000256" key="1">
    <source>
        <dbReference type="SAM" id="Coils"/>
    </source>
</evidence>
<evidence type="ECO:0000313" key="3">
    <source>
        <dbReference type="EMBL" id="AIO00328.1"/>
    </source>
</evidence>
<gene>
    <name evidence="3" type="ORF">LPMP_300950</name>
</gene>
<feature type="compositionally biased region" description="Low complexity" evidence="2">
    <location>
        <begin position="359"/>
        <end position="372"/>
    </location>
</feature>
<dbReference type="EMBL" id="CP009399">
    <property type="protein sequence ID" value="AIO00328.1"/>
    <property type="molecule type" value="Genomic_DNA"/>
</dbReference>
<proteinExistence type="predicted"/>
<dbReference type="GeneID" id="22577149"/>
<evidence type="ECO:0000313" key="4">
    <source>
        <dbReference type="Proteomes" id="UP000063063"/>
    </source>
</evidence>
<dbReference type="OrthoDB" id="263674at2759"/>
<feature type="region of interest" description="Disordered" evidence="2">
    <location>
        <begin position="89"/>
        <end position="108"/>
    </location>
</feature>
<sequence>MEGLPPPPPHEVHIDFFGIEGNTLHSPAPHDETPDGTAAAPPRAHSGEGRAALQRMRHSTPAVVPRSVAIHNDGNNTNSRPHAAIAKTRCSSARGAANGASPAGSRPSLTEMAASFPISVPMRDSIRHFHLLKSPHHSASNGSGAAAVNNERVADESDAGGATGRRPGMLLYEPLPHTRHRQASRSERKCSAITTAQFPVNTAVFASPEHPEEAVAPVAGTQEDVRCHVHVVLERHMTMLAAWEKRVFVAEVYRDKPVRTGGRPAPVRPQDRGFLEHIRRRLDNYLQQLEDAKSLLIQACEEVPPAKSGRQGDVKEWQSCCSRFYHTLSDFTIEESLMRFRVNKLLNVGQQEFTWRISARTTSSRGSSARASTRSRSRKASKSATTGQQPLSTGAGWHSCPAQSIHSAQSATATGAEASQLHIPTVTNGALSPYVRHLVLSGVVQRSNCAIKPGHGCITGPVQTGAVSEEQLCCPRPSGGCTPRRTNKSPTPSSAPALSQARQQQRLLSLHPDTVSQQPSRTSNRCGNQTPYGPLSPQRRTVSLRPVHSPTHPMVVLSALDDDAELCSATPSRSTLAVPSARLPTDAPLQLRTYSSPRGAATAKMTPCAAALQPFRHRQLLEVIERCEKNTATLQRGDLHRVRACFCELYGEQVGLQQYCQWIDDIFIEALHEA</sequence>
<organism evidence="3 4">
    <name type="scientific">Leishmania panamensis</name>
    <dbReference type="NCBI Taxonomy" id="5679"/>
    <lineage>
        <taxon>Eukaryota</taxon>
        <taxon>Discoba</taxon>
        <taxon>Euglenozoa</taxon>
        <taxon>Kinetoplastea</taxon>
        <taxon>Metakinetoplastina</taxon>
        <taxon>Trypanosomatida</taxon>
        <taxon>Trypanosomatidae</taxon>
        <taxon>Leishmaniinae</taxon>
        <taxon>Leishmania</taxon>
        <taxon>Leishmania guyanensis species complex</taxon>
    </lineage>
</organism>
<dbReference type="Proteomes" id="UP000063063">
    <property type="component" value="Chromosome 30"/>
</dbReference>
<feature type="coiled-coil region" evidence="1">
    <location>
        <begin position="275"/>
        <end position="302"/>
    </location>
</feature>
<feature type="region of interest" description="Disordered" evidence="2">
    <location>
        <begin position="20"/>
        <end position="62"/>
    </location>
</feature>
<feature type="compositionally biased region" description="Polar residues" evidence="2">
    <location>
        <begin position="514"/>
        <end position="531"/>
    </location>
</feature>
<dbReference type="KEGG" id="lpan:LPMP_300950"/>
<keyword evidence="4" id="KW-1185">Reference proteome</keyword>
<feature type="compositionally biased region" description="Low complexity" evidence="2">
    <location>
        <begin position="492"/>
        <end position="510"/>
    </location>
</feature>
<accession>A0A088RVZ5</accession>
<dbReference type="VEuPathDB" id="TriTrypDB:LPAL13_300014700"/>
<protein>
    <submittedName>
        <fullName evidence="3">Uncharacterized protein</fullName>
    </submittedName>
</protein>
<reference evidence="3 4" key="1">
    <citation type="journal article" date="2015" name="Sci. Rep.">
        <title>The genome of Leishmania panamensis: insights into genomics of the L. (Viannia) subgenus.</title>
        <authorList>
            <person name="Llanes A."/>
            <person name="Restrepo C.M."/>
            <person name="Vecchio G.D."/>
            <person name="Anguizola F.J."/>
            <person name="Lleonart R."/>
        </authorList>
    </citation>
    <scope>NUCLEOTIDE SEQUENCE [LARGE SCALE GENOMIC DNA]</scope>
    <source>
        <strain evidence="3 4">MHOM/PA/94/PSC-1</strain>
    </source>
</reference>
<feature type="region of interest" description="Disordered" evidence="2">
    <location>
        <begin position="476"/>
        <end position="540"/>
    </location>
</feature>
<evidence type="ECO:0000256" key="2">
    <source>
        <dbReference type="SAM" id="MobiDB-lite"/>
    </source>
</evidence>
<name>A0A088RVZ5_LEIPA</name>
<keyword evidence="1" id="KW-0175">Coiled coil</keyword>
<dbReference type="AlphaFoldDB" id="A0A088RVZ5"/>
<dbReference type="RefSeq" id="XP_010701128.1">
    <property type="nucleotide sequence ID" value="XM_010702826.1"/>
</dbReference>